<dbReference type="InterPro" id="IPR013096">
    <property type="entry name" value="Cupin_2"/>
</dbReference>
<evidence type="ECO:0000256" key="1">
    <source>
        <dbReference type="ARBA" id="ARBA00022723"/>
    </source>
</evidence>
<dbReference type="PANTHER" id="PTHR35848">
    <property type="entry name" value="OXALATE-BINDING PROTEIN"/>
    <property type="match status" value="1"/>
</dbReference>
<organism evidence="3 4">
    <name type="scientific">Bacteroides luti</name>
    <dbReference type="NCBI Taxonomy" id="1297750"/>
    <lineage>
        <taxon>Bacteria</taxon>
        <taxon>Pseudomonadati</taxon>
        <taxon>Bacteroidota</taxon>
        <taxon>Bacteroidia</taxon>
        <taxon>Bacteroidales</taxon>
        <taxon>Bacteroidaceae</taxon>
        <taxon>Bacteroides</taxon>
    </lineage>
</organism>
<dbReference type="Proteomes" id="UP000184509">
    <property type="component" value="Unassembled WGS sequence"/>
</dbReference>
<name>A0A1M4XLV4_9BACE</name>
<dbReference type="SUPFAM" id="SSF51182">
    <property type="entry name" value="RmlC-like cupins"/>
    <property type="match status" value="1"/>
</dbReference>
<dbReference type="InterPro" id="IPR014710">
    <property type="entry name" value="RmlC-like_jellyroll"/>
</dbReference>
<evidence type="ECO:0000313" key="3">
    <source>
        <dbReference type="EMBL" id="SHE94485.1"/>
    </source>
</evidence>
<dbReference type="STRING" id="1297750.SAMN05444405_10472"/>
<proteinExistence type="predicted"/>
<dbReference type="InterPro" id="IPR051610">
    <property type="entry name" value="GPI/OXD"/>
</dbReference>
<dbReference type="AlphaFoldDB" id="A0A1M4XLV4"/>
<dbReference type="OrthoDB" id="9804028at2"/>
<evidence type="ECO:0000259" key="2">
    <source>
        <dbReference type="Pfam" id="PF07883"/>
    </source>
</evidence>
<feature type="domain" description="Cupin type-2" evidence="2">
    <location>
        <begin position="58"/>
        <end position="125"/>
    </location>
</feature>
<dbReference type="EMBL" id="FQTV01000004">
    <property type="protein sequence ID" value="SHE94485.1"/>
    <property type="molecule type" value="Genomic_DNA"/>
</dbReference>
<reference evidence="3 4" key="1">
    <citation type="submission" date="2016-11" db="EMBL/GenBank/DDBJ databases">
        <authorList>
            <person name="Jaros S."/>
            <person name="Januszkiewicz K."/>
            <person name="Wedrychowicz H."/>
        </authorList>
    </citation>
    <scope>NUCLEOTIDE SEQUENCE [LARGE SCALE GENOMIC DNA]</scope>
    <source>
        <strain evidence="3 4">DSM 26991</strain>
    </source>
</reference>
<dbReference type="Gene3D" id="2.60.120.10">
    <property type="entry name" value="Jelly Rolls"/>
    <property type="match status" value="1"/>
</dbReference>
<accession>A0A1M4XLV4</accession>
<dbReference type="RefSeq" id="WP_073399787.1">
    <property type="nucleotide sequence ID" value="NZ_FQTV01000004.1"/>
</dbReference>
<protein>
    <submittedName>
        <fullName evidence="3">Cupin domain-containing protein</fullName>
    </submittedName>
</protein>
<dbReference type="GO" id="GO:0046872">
    <property type="term" value="F:metal ion binding"/>
    <property type="evidence" value="ECO:0007669"/>
    <property type="project" value="UniProtKB-KW"/>
</dbReference>
<dbReference type="PANTHER" id="PTHR35848:SF6">
    <property type="entry name" value="CUPIN TYPE-2 DOMAIN-CONTAINING PROTEIN"/>
    <property type="match status" value="1"/>
</dbReference>
<keyword evidence="4" id="KW-1185">Reference proteome</keyword>
<keyword evidence="1" id="KW-0479">Metal-binding</keyword>
<dbReference type="Pfam" id="PF07883">
    <property type="entry name" value="Cupin_2"/>
    <property type="match status" value="1"/>
</dbReference>
<sequence>MKKVEKISAAENYAAVTIGNFDQLSEHLFVLAPGIEIPGKVFVGESVQSTGTEVSFTVVPAGAGGDFLHTHKTNEELYIVLKGSGEFQVDGNHFPISEGSVVRISPDGKRAWKNTGNTPLTMICIQSKNGSLKDLGVTDGVMLKEKINW</sequence>
<dbReference type="InterPro" id="IPR011051">
    <property type="entry name" value="RmlC_Cupin_sf"/>
</dbReference>
<gene>
    <name evidence="3" type="ORF">SAMN05444405_10472</name>
</gene>
<evidence type="ECO:0000313" key="4">
    <source>
        <dbReference type="Proteomes" id="UP000184509"/>
    </source>
</evidence>
<dbReference type="CDD" id="cd06985">
    <property type="entry name" value="cupin_BF4112"/>
    <property type="match status" value="1"/>
</dbReference>